<reference evidence="1 2" key="2">
    <citation type="submission" date="2017-09" db="EMBL/GenBank/DDBJ databases">
        <title>Extensive intraspecific genome diversity in a model arbuscular mycorrhizal fungus.</title>
        <authorList>
            <person name="Chen E.C."/>
            <person name="Morin E."/>
            <person name="Beaudet D."/>
            <person name="Noel J."/>
            <person name="Ndikumana S."/>
            <person name="Charron P."/>
            <person name="St-Onge C."/>
            <person name="Giorgi J."/>
            <person name="Grigoriev I.V."/>
            <person name="Roux C."/>
            <person name="Martin F.M."/>
            <person name="Corradi N."/>
        </authorList>
    </citation>
    <scope>NUCLEOTIDE SEQUENCE [LARGE SCALE GENOMIC DNA]</scope>
    <source>
        <strain evidence="1 2">A5</strain>
    </source>
</reference>
<accession>A0A2N0Q9V0</accession>
<dbReference type="Proteomes" id="UP000232722">
    <property type="component" value="Unassembled WGS sequence"/>
</dbReference>
<evidence type="ECO:0000313" key="1">
    <source>
        <dbReference type="EMBL" id="PKC15861.1"/>
    </source>
</evidence>
<dbReference type="EMBL" id="LLXJ01000070">
    <property type="protein sequence ID" value="PKC15861.1"/>
    <property type="molecule type" value="Genomic_DNA"/>
</dbReference>
<protein>
    <submittedName>
        <fullName evidence="1">Uncharacterized protein</fullName>
    </submittedName>
</protein>
<evidence type="ECO:0000313" key="2">
    <source>
        <dbReference type="Proteomes" id="UP000232722"/>
    </source>
</evidence>
<proteinExistence type="predicted"/>
<comment type="caution">
    <text evidence="1">The sequence shown here is derived from an EMBL/GenBank/DDBJ whole genome shotgun (WGS) entry which is preliminary data.</text>
</comment>
<gene>
    <name evidence="1" type="ORF">RhiirA5_348553</name>
</gene>
<name>A0A2N0Q9V0_9GLOM</name>
<organism evidence="1 2">
    <name type="scientific">Rhizophagus irregularis</name>
    <dbReference type="NCBI Taxonomy" id="588596"/>
    <lineage>
        <taxon>Eukaryota</taxon>
        <taxon>Fungi</taxon>
        <taxon>Fungi incertae sedis</taxon>
        <taxon>Mucoromycota</taxon>
        <taxon>Glomeromycotina</taxon>
        <taxon>Glomeromycetes</taxon>
        <taxon>Glomerales</taxon>
        <taxon>Glomeraceae</taxon>
        <taxon>Rhizophagus</taxon>
    </lineage>
</organism>
<reference evidence="1 2" key="1">
    <citation type="submission" date="2016-04" db="EMBL/GenBank/DDBJ databases">
        <title>Genome analyses suggest a sexual origin of heterokaryosis in a supposedly ancient asexual fungus.</title>
        <authorList>
            <person name="Ropars J."/>
            <person name="Sedzielewska K."/>
            <person name="Noel J."/>
            <person name="Charron P."/>
            <person name="Farinelli L."/>
            <person name="Marton T."/>
            <person name="Kruger M."/>
            <person name="Pelin A."/>
            <person name="Brachmann A."/>
            <person name="Corradi N."/>
        </authorList>
    </citation>
    <scope>NUCLEOTIDE SEQUENCE [LARGE SCALE GENOMIC DNA]</scope>
    <source>
        <strain evidence="1 2">A5</strain>
    </source>
</reference>
<dbReference type="AlphaFoldDB" id="A0A2N0Q9V0"/>
<sequence>MFLYYKITLHSIFLYIITGNSDGFYITSPFITPGNVSSLLDVLVTQFFMVNFGQENS</sequence>